<dbReference type="Pfam" id="PF00072">
    <property type="entry name" value="Response_reg"/>
    <property type="match status" value="1"/>
</dbReference>
<dbReference type="PANTHER" id="PTHR43547:SF2">
    <property type="entry name" value="HYBRID SIGNAL TRANSDUCTION HISTIDINE KINASE C"/>
    <property type="match status" value="1"/>
</dbReference>
<evidence type="ECO:0000313" key="8">
    <source>
        <dbReference type="EMBL" id="SDQ85798.1"/>
    </source>
</evidence>
<dbReference type="GO" id="GO:0016301">
    <property type="term" value="F:kinase activity"/>
    <property type="evidence" value="ECO:0007669"/>
    <property type="project" value="UniProtKB-KW"/>
</dbReference>
<evidence type="ECO:0000259" key="7">
    <source>
        <dbReference type="PROSITE" id="PS50110"/>
    </source>
</evidence>
<dbReference type="EC" id="2.7.13.3" evidence="2"/>
<name>A0ABY0THT4_9PROT</name>
<dbReference type="InterPro" id="IPR036097">
    <property type="entry name" value="HisK_dim/P_sf"/>
</dbReference>
<keyword evidence="5" id="KW-1133">Transmembrane helix</keyword>
<comment type="catalytic activity">
    <reaction evidence="1">
        <text>ATP + protein L-histidine = ADP + protein N-phospho-L-histidine.</text>
        <dbReference type="EC" id="2.7.13.3"/>
    </reaction>
</comment>
<dbReference type="PANTHER" id="PTHR43547">
    <property type="entry name" value="TWO-COMPONENT HISTIDINE KINASE"/>
    <property type="match status" value="1"/>
</dbReference>
<dbReference type="InterPro" id="IPR004358">
    <property type="entry name" value="Sig_transdc_His_kin-like_C"/>
</dbReference>
<dbReference type="Proteomes" id="UP000183471">
    <property type="component" value="Unassembled WGS sequence"/>
</dbReference>
<dbReference type="SMART" id="SM00388">
    <property type="entry name" value="HisKA"/>
    <property type="match status" value="1"/>
</dbReference>
<feature type="transmembrane region" description="Helical" evidence="5">
    <location>
        <begin position="35"/>
        <end position="54"/>
    </location>
</feature>
<dbReference type="EMBL" id="FNKY01000001">
    <property type="protein sequence ID" value="SDQ85798.1"/>
    <property type="molecule type" value="Genomic_DNA"/>
</dbReference>
<evidence type="ECO:0000259" key="6">
    <source>
        <dbReference type="PROSITE" id="PS50109"/>
    </source>
</evidence>
<evidence type="ECO:0000256" key="3">
    <source>
        <dbReference type="ARBA" id="ARBA00022553"/>
    </source>
</evidence>
<keyword evidence="8" id="KW-0418">Kinase</keyword>
<comment type="caution">
    <text evidence="8">The sequence shown here is derived from an EMBL/GenBank/DDBJ whole genome shotgun (WGS) entry which is preliminary data.</text>
</comment>
<dbReference type="InterPro" id="IPR003594">
    <property type="entry name" value="HATPase_dom"/>
</dbReference>
<evidence type="ECO:0000256" key="1">
    <source>
        <dbReference type="ARBA" id="ARBA00000085"/>
    </source>
</evidence>
<keyword evidence="5" id="KW-0472">Membrane</keyword>
<reference evidence="8 9" key="1">
    <citation type="submission" date="2016-10" db="EMBL/GenBank/DDBJ databases">
        <authorList>
            <person name="Varghese N."/>
            <person name="Submissions S."/>
        </authorList>
    </citation>
    <scope>NUCLEOTIDE SEQUENCE [LARGE SCALE GENOMIC DNA]</scope>
    <source>
        <strain evidence="8 9">Nl1</strain>
    </source>
</reference>
<evidence type="ECO:0000256" key="2">
    <source>
        <dbReference type="ARBA" id="ARBA00012438"/>
    </source>
</evidence>
<organism evidence="8 9">
    <name type="scientific">Nitrosospira multiformis</name>
    <dbReference type="NCBI Taxonomy" id="1231"/>
    <lineage>
        <taxon>Bacteria</taxon>
        <taxon>Pseudomonadati</taxon>
        <taxon>Pseudomonadota</taxon>
        <taxon>Betaproteobacteria</taxon>
        <taxon>Nitrosomonadales</taxon>
        <taxon>Nitrosomonadaceae</taxon>
        <taxon>Nitrosospira</taxon>
    </lineage>
</organism>
<dbReference type="SUPFAM" id="SSF55874">
    <property type="entry name" value="ATPase domain of HSP90 chaperone/DNA topoisomerase II/histidine kinase"/>
    <property type="match status" value="1"/>
</dbReference>
<dbReference type="Gene3D" id="1.10.287.130">
    <property type="match status" value="1"/>
</dbReference>
<dbReference type="Gene3D" id="3.40.50.2300">
    <property type="match status" value="1"/>
</dbReference>
<dbReference type="Pfam" id="PF00512">
    <property type="entry name" value="HisKA"/>
    <property type="match status" value="1"/>
</dbReference>
<dbReference type="PROSITE" id="PS50110">
    <property type="entry name" value="RESPONSE_REGULATORY"/>
    <property type="match status" value="1"/>
</dbReference>
<dbReference type="CDD" id="cd17580">
    <property type="entry name" value="REC_2_DhkD-like"/>
    <property type="match status" value="1"/>
</dbReference>
<dbReference type="SMART" id="SM00448">
    <property type="entry name" value="REC"/>
    <property type="match status" value="1"/>
</dbReference>
<sequence>MAIHTPLRIEFCVDETSEWSRIPVNIKSFTKFSNVALALLLIGTGALVFHSLSIQQEIYSNERHRFRAVLLADELLQSSEDLTNMARYYVVTGDPKYEQFFFQILDIREGRRPRPLNYSAPYSHLLIAGEISVMEEGDKIPLLELMRREGFSNEEFTLLRESKERSDQLALLEKEAFAAMKGLYDDGQGNFTVHRAPDREFAMNLLFGERYVDKKAAIMAPIQKFLDLFNERMQTESNVGSARLERQIMFEMVLIFITLLATAVIIFYTRLGILQPLAELGRQVAGITRGIRPSRHGGSVSNEVAALGEALVLADAEKRQLLENERLARNEAERASQLKDEFLATLSHELRTPLNAILGWSQLILSGNMKKEDIHRGLETIERNARAQNKLIEDLLEMSSIISGKVRLDMQQLDAAALVEAAVESVNPTVQAKGIILQKNIDRHIGPVSGDSNRLQQIFWNLLSNAIKFTPKGGKIEVVVEQIGSFLEVRINDSGLGISPDFMPYVFDRFRQADASLTRQYGGLGLGLAIVKQLVELHGGTVRAESAGMGKGASFITNLPLATTSDKRKNEPSPLTRDAFEGDHSVLSGVKVLVIDDELDARELIKGILTHYQASVTTAATAIQGLMLLQTGKPDVIISDIGMPEKNGYQFIRDVRNLSGENGGETPAIALTAFARPEDKISAINAGYQGHLTKPVEPRELVAAIIGLVERQ</sequence>
<keyword evidence="8" id="KW-0808">Transferase</keyword>
<keyword evidence="3 4" id="KW-0597">Phosphoprotein</keyword>
<proteinExistence type="predicted"/>
<dbReference type="SMART" id="SM00387">
    <property type="entry name" value="HATPase_c"/>
    <property type="match status" value="1"/>
</dbReference>
<evidence type="ECO:0000256" key="5">
    <source>
        <dbReference type="SAM" id="Phobius"/>
    </source>
</evidence>
<keyword evidence="9" id="KW-1185">Reference proteome</keyword>
<dbReference type="CDD" id="cd00082">
    <property type="entry name" value="HisKA"/>
    <property type="match status" value="1"/>
</dbReference>
<feature type="domain" description="Response regulatory" evidence="7">
    <location>
        <begin position="591"/>
        <end position="709"/>
    </location>
</feature>
<dbReference type="InterPro" id="IPR011006">
    <property type="entry name" value="CheY-like_superfamily"/>
</dbReference>
<dbReference type="PRINTS" id="PR00344">
    <property type="entry name" value="BCTRLSENSOR"/>
</dbReference>
<dbReference type="InterPro" id="IPR003661">
    <property type="entry name" value="HisK_dim/P_dom"/>
</dbReference>
<feature type="transmembrane region" description="Helical" evidence="5">
    <location>
        <begin position="248"/>
        <end position="268"/>
    </location>
</feature>
<accession>A0ABY0THT4</accession>
<dbReference type="SUPFAM" id="SSF47384">
    <property type="entry name" value="Homodimeric domain of signal transducing histidine kinase"/>
    <property type="match status" value="1"/>
</dbReference>
<keyword evidence="5" id="KW-0812">Transmembrane</keyword>
<dbReference type="InterPro" id="IPR036890">
    <property type="entry name" value="HATPase_C_sf"/>
</dbReference>
<dbReference type="InterPro" id="IPR001789">
    <property type="entry name" value="Sig_transdc_resp-reg_receiver"/>
</dbReference>
<protein>
    <recommendedName>
        <fullName evidence="2">histidine kinase</fullName>
        <ecNumber evidence="2">2.7.13.3</ecNumber>
    </recommendedName>
</protein>
<dbReference type="Pfam" id="PF02518">
    <property type="entry name" value="HATPase_c"/>
    <property type="match status" value="1"/>
</dbReference>
<dbReference type="Gene3D" id="3.30.565.10">
    <property type="entry name" value="Histidine kinase-like ATPase, C-terminal domain"/>
    <property type="match status" value="1"/>
</dbReference>
<feature type="modified residue" description="4-aspartylphosphate" evidence="4">
    <location>
        <position position="640"/>
    </location>
</feature>
<evidence type="ECO:0000256" key="4">
    <source>
        <dbReference type="PROSITE-ProRule" id="PRU00169"/>
    </source>
</evidence>
<dbReference type="SUPFAM" id="SSF52172">
    <property type="entry name" value="CheY-like"/>
    <property type="match status" value="1"/>
</dbReference>
<dbReference type="InterPro" id="IPR005467">
    <property type="entry name" value="His_kinase_dom"/>
</dbReference>
<evidence type="ECO:0000313" key="9">
    <source>
        <dbReference type="Proteomes" id="UP000183471"/>
    </source>
</evidence>
<dbReference type="PROSITE" id="PS50109">
    <property type="entry name" value="HIS_KIN"/>
    <property type="match status" value="1"/>
</dbReference>
<gene>
    <name evidence="8" type="ORF">SAMN05216402_2572</name>
</gene>
<feature type="domain" description="Histidine kinase" evidence="6">
    <location>
        <begin position="345"/>
        <end position="563"/>
    </location>
</feature>